<gene>
    <name evidence="1" type="ORF">QQF64_026166</name>
</gene>
<name>A0ABR3NR44_9TELE</name>
<sequence>MDPAITADLRDFCANSSARMEKQEEQMLATGRAVQALVAQDEPVDLSNMPAEYLDLKGVFSKSRAASLPPHRPYDCAIDLLSGSKNIKPDALSRVFDQSERPLSPELILPKKIVVSTLTWEIESKVRRALQGCCLATRGSPLVSTDSPDSHSFVPVFPPASADFPLRIPRLFELDYCCFR</sequence>
<evidence type="ECO:0000313" key="1">
    <source>
        <dbReference type="EMBL" id="KAL1279493.1"/>
    </source>
</evidence>
<organism evidence="1 2">
    <name type="scientific">Cirrhinus molitorella</name>
    <name type="common">mud carp</name>
    <dbReference type="NCBI Taxonomy" id="172907"/>
    <lineage>
        <taxon>Eukaryota</taxon>
        <taxon>Metazoa</taxon>
        <taxon>Chordata</taxon>
        <taxon>Craniata</taxon>
        <taxon>Vertebrata</taxon>
        <taxon>Euteleostomi</taxon>
        <taxon>Actinopterygii</taxon>
        <taxon>Neopterygii</taxon>
        <taxon>Teleostei</taxon>
        <taxon>Ostariophysi</taxon>
        <taxon>Cypriniformes</taxon>
        <taxon>Cyprinidae</taxon>
        <taxon>Labeoninae</taxon>
        <taxon>Labeonini</taxon>
        <taxon>Cirrhinus</taxon>
    </lineage>
</organism>
<evidence type="ECO:0000313" key="2">
    <source>
        <dbReference type="Proteomes" id="UP001558613"/>
    </source>
</evidence>
<protein>
    <submittedName>
        <fullName evidence="1">Uncharacterized protein</fullName>
    </submittedName>
</protein>
<keyword evidence="2" id="KW-1185">Reference proteome</keyword>
<dbReference type="EMBL" id="JAYMGO010000003">
    <property type="protein sequence ID" value="KAL1279493.1"/>
    <property type="molecule type" value="Genomic_DNA"/>
</dbReference>
<proteinExistence type="predicted"/>
<dbReference type="Proteomes" id="UP001558613">
    <property type="component" value="Unassembled WGS sequence"/>
</dbReference>
<accession>A0ABR3NR44</accession>
<reference evidence="1 2" key="1">
    <citation type="submission" date="2023-09" db="EMBL/GenBank/DDBJ databases">
        <authorList>
            <person name="Wang M."/>
        </authorList>
    </citation>
    <scope>NUCLEOTIDE SEQUENCE [LARGE SCALE GENOMIC DNA]</scope>
    <source>
        <strain evidence="1">GT-2023</strain>
        <tissue evidence="1">Liver</tissue>
    </source>
</reference>
<comment type="caution">
    <text evidence="1">The sequence shown here is derived from an EMBL/GenBank/DDBJ whole genome shotgun (WGS) entry which is preliminary data.</text>
</comment>